<proteinExistence type="predicted"/>
<evidence type="ECO:0000313" key="3">
    <source>
        <dbReference type="Proteomes" id="UP001359485"/>
    </source>
</evidence>
<evidence type="ECO:0000256" key="1">
    <source>
        <dbReference type="SAM" id="MobiDB-lite"/>
    </source>
</evidence>
<dbReference type="EMBL" id="JAWJWF010000006">
    <property type="protein sequence ID" value="KAK6631404.1"/>
    <property type="molecule type" value="Genomic_DNA"/>
</dbReference>
<keyword evidence="3" id="KW-1185">Reference proteome</keyword>
<gene>
    <name evidence="2" type="ORF">RUM44_005931</name>
</gene>
<sequence length="375" mass="40588">MPHNKGGTGVRNEFLTSTAWNALIHHPVEDSDTEELPSTVDMDAIKGAPGTPITGQVVHWNSLGDSNSKSKIEESDDSSSDEEEKDSDSNSRSSSDSESDESDSGSCSWSSSSESSSCSSPSPIQSKNSSPSRQSFSIRETNFDQGGLKLKLSALKSSKKNKSSNKSQASTESDSCSSQSQEVSKFSKHYVEEKDRMKRSANKVTFCSESNELARDLKIRKLGGDVSLKSSGKSDSKTIASVCKTVRCLERRCIKGENVKSGAIIKPKGDTTTKIVSPNDAAMKSYYKSTDAKSRPVISGVGKSSVSKKVETTLPKRDGDILKVCPVIAQQCTMKVSEVSKLRSVRRKPGHLQQAANQGNSKTEHVIRRFVNART</sequence>
<name>A0ABR1AYH6_POLSC</name>
<feature type="compositionally biased region" description="Polar residues" evidence="1">
    <location>
        <begin position="133"/>
        <end position="144"/>
    </location>
</feature>
<feature type="region of interest" description="Disordered" evidence="1">
    <location>
        <begin position="28"/>
        <end position="180"/>
    </location>
</feature>
<feature type="compositionally biased region" description="Low complexity" evidence="1">
    <location>
        <begin position="145"/>
        <end position="156"/>
    </location>
</feature>
<organism evidence="2 3">
    <name type="scientific">Polyplax serrata</name>
    <name type="common">Common mouse louse</name>
    <dbReference type="NCBI Taxonomy" id="468196"/>
    <lineage>
        <taxon>Eukaryota</taxon>
        <taxon>Metazoa</taxon>
        <taxon>Ecdysozoa</taxon>
        <taxon>Arthropoda</taxon>
        <taxon>Hexapoda</taxon>
        <taxon>Insecta</taxon>
        <taxon>Pterygota</taxon>
        <taxon>Neoptera</taxon>
        <taxon>Paraneoptera</taxon>
        <taxon>Psocodea</taxon>
        <taxon>Troctomorpha</taxon>
        <taxon>Phthiraptera</taxon>
        <taxon>Anoplura</taxon>
        <taxon>Polyplacidae</taxon>
        <taxon>Polyplax</taxon>
    </lineage>
</organism>
<feature type="compositionally biased region" description="Acidic residues" evidence="1">
    <location>
        <begin position="74"/>
        <end position="86"/>
    </location>
</feature>
<feature type="compositionally biased region" description="Low complexity" evidence="1">
    <location>
        <begin position="164"/>
        <end position="180"/>
    </location>
</feature>
<reference evidence="2 3" key="1">
    <citation type="submission" date="2023-09" db="EMBL/GenBank/DDBJ databases">
        <title>Genomes of two closely related lineages of the louse Polyplax serrata with different host specificities.</title>
        <authorList>
            <person name="Martinu J."/>
            <person name="Tarabai H."/>
            <person name="Stefka J."/>
            <person name="Hypsa V."/>
        </authorList>
    </citation>
    <scope>NUCLEOTIDE SEQUENCE [LARGE SCALE GENOMIC DNA]</scope>
    <source>
        <strain evidence="2">98ZLc_SE</strain>
    </source>
</reference>
<dbReference type="Proteomes" id="UP001359485">
    <property type="component" value="Unassembled WGS sequence"/>
</dbReference>
<comment type="caution">
    <text evidence="2">The sequence shown here is derived from an EMBL/GenBank/DDBJ whole genome shotgun (WGS) entry which is preliminary data.</text>
</comment>
<protein>
    <submittedName>
        <fullName evidence="2">Uncharacterized protein</fullName>
    </submittedName>
</protein>
<evidence type="ECO:0000313" key="2">
    <source>
        <dbReference type="EMBL" id="KAK6631404.1"/>
    </source>
</evidence>
<feature type="compositionally biased region" description="Low complexity" evidence="1">
    <location>
        <begin position="104"/>
        <end position="132"/>
    </location>
</feature>
<accession>A0ABR1AYH6</accession>